<dbReference type="InParanoid" id="A0A409W789"/>
<evidence type="ECO:0000313" key="3">
    <source>
        <dbReference type="Proteomes" id="UP000284842"/>
    </source>
</evidence>
<feature type="compositionally biased region" description="Pro residues" evidence="1">
    <location>
        <begin position="15"/>
        <end position="24"/>
    </location>
</feature>
<gene>
    <name evidence="2" type="ORF">CVT24_001068</name>
</gene>
<proteinExistence type="predicted"/>
<accession>A0A409W789</accession>
<dbReference type="STRING" id="181874.A0A409W789"/>
<sequence>MTQGVIDDPPRGSQDPPPPPPPEPPRQRKTHKNDLVIQCLKNLPYLSRLKRNRDIEQKNAKRMDYATERAVALSDDPNDPAFQAPPSPTASYVTVTDEEIAELYLPGMLERHADILPEAVFSKVTAYLDEQKKEEKSSGKRKSDKDDDDEDSGQDRLNKRQCMDGDLITVRVPGNPTPINFANIMFVTEDRTSLPIEFFTRANLNFIFAHQAGGLPVVKGTLLPKETGKHPFVIDITKTQAELQVKPGCLSYAQFLEAKDNYIEFQSRRDKGTGNYAWTALVKYHFNFFVQQEDAEKYYPSWKTMEATMRFGWQSSQLRDPPEVYMSKWISMVDTHNLRMAQEELRLALDKVSSSEASGSNGNRSNSGNTRGRGRGGGSQSFRKPAQGPCLICNDPGHALGGHSSSQTKFANGKSTYAKYENSKLLSPTGKEICIMWNLKGDAGLRYPCMHGSTRTHICSFCGDSKHHGFSGQCKATL</sequence>
<evidence type="ECO:0000256" key="1">
    <source>
        <dbReference type="SAM" id="MobiDB-lite"/>
    </source>
</evidence>
<organism evidence="2 3">
    <name type="scientific">Panaeolus cyanescens</name>
    <dbReference type="NCBI Taxonomy" id="181874"/>
    <lineage>
        <taxon>Eukaryota</taxon>
        <taxon>Fungi</taxon>
        <taxon>Dikarya</taxon>
        <taxon>Basidiomycota</taxon>
        <taxon>Agaricomycotina</taxon>
        <taxon>Agaricomycetes</taxon>
        <taxon>Agaricomycetidae</taxon>
        <taxon>Agaricales</taxon>
        <taxon>Agaricineae</taxon>
        <taxon>Galeropsidaceae</taxon>
        <taxon>Panaeolus</taxon>
    </lineage>
</organism>
<feature type="region of interest" description="Disordered" evidence="1">
    <location>
        <begin position="1"/>
        <end position="34"/>
    </location>
</feature>
<comment type="caution">
    <text evidence="2">The sequence shown here is derived from an EMBL/GenBank/DDBJ whole genome shotgun (WGS) entry which is preliminary data.</text>
</comment>
<keyword evidence="3" id="KW-1185">Reference proteome</keyword>
<feature type="region of interest" description="Disordered" evidence="1">
    <location>
        <begin position="131"/>
        <end position="160"/>
    </location>
</feature>
<evidence type="ECO:0000313" key="2">
    <source>
        <dbReference type="EMBL" id="PPQ74400.1"/>
    </source>
</evidence>
<name>A0A409W789_9AGAR</name>
<dbReference type="Proteomes" id="UP000284842">
    <property type="component" value="Unassembled WGS sequence"/>
</dbReference>
<feature type="region of interest" description="Disordered" evidence="1">
    <location>
        <begin position="351"/>
        <end position="384"/>
    </location>
</feature>
<reference evidence="2 3" key="1">
    <citation type="journal article" date="2018" name="Evol. Lett.">
        <title>Horizontal gene cluster transfer increased hallucinogenic mushroom diversity.</title>
        <authorList>
            <person name="Reynolds H.T."/>
            <person name="Vijayakumar V."/>
            <person name="Gluck-Thaler E."/>
            <person name="Korotkin H.B."/>
            <person name="Matheny P.B."/>
            <person name="Slot J.C."/>
        </authorList>
    </citation>
    <scope>NUCLEOTIDE SEQUENCE [LARGE SCALE GENOMIC DNA]</scope>
    <source>
        <strain evidence="2 3">2629</strain>
    </source>
</reference>
<dbReference type="EMBL" id="NHTK01005755">
    <property type="protein sequence ID" value="PPQ74400.1"/>
    <property type="molecule type" value="Genomic_DNA"/>
</dbReference>
<dbReference type="AlphaFoldDB" id="A0A409W789"/>
<feature type="compositionally biased region" description="Low complexity" evidence="1">
    <location>
        <begin position="354"/>
        <end position="370"/>
    </location>
</feature>
<protein>
    <submittedName>
        <fullName evidence="2">Uncharacterized protein</fullName>
    </submittedName>
</protein>
<dbReference type="OrthoDB" id="3018573at2759"/>
<feature type="compositionally biased region" description="Basic and acidic residues" evidence="1">
    <location>
        <begin position="131"/>
        <end position="145"/>
    </location>
</feature>